<comment type="pathway">
    <text evidence="2 14">Protein modification; protein glycosylation.</text>
</comment>
<dbReference type="Proteomes" id="UP000242180">
    <property type="component" value="Unassembled WGS sequence"/>
</dbReference>
<comment type="subcellular location">
    <subcellularLocation>
        <location evidence="1 14">Endoplasmic reticulum membrane</location>
        <topology evidence="1 14">Multi-pass membrane protein</topology>
    </subcellularLocation>
</comment>
<comment type="similarity">
    <text evidence="13">Belongs to the glycosyltransferase ALG3 family.</text>
</comment>
<keyword evidence="8 14" id="KW-0256">Endoplasmic reticulum</keyword>
<keyword evidence="7 14" id="KW-0812">Transmembrane</keyword>
<evidence type="ECO:0000256" key="8">
    <source>
        <dbReference type="ARBA" id="ARBA00022824"/>
    </source>
</evidence>
<evidence type="ECO:0000256" key="13">
    <source>
        <dbReference type="ARBA" id="ARBA00093457"/>
    </source>
</evidence>
<sequence>MQEVQGYLKGERDYTQLKGDTGPLVYPAGFVYIYSLLYHITDSGQNIRRAQYLFGGLYLATQALVFAIYRRARRVSPFPILLLCLSKRLHSIYVLRCFNDPVAMFFAYACVLAMTYRKWTLSSVLFSVALSIKMNVLLFFPGFGILLWQAIGAWATFIQLGLILLIQIGLAYPFLSTYPAEYLGRAFEFGRVFDYRWTVNWRMITEKTFVSGPFANALLTSHAVTLLFFVCFVWCNRYVTRSFGACVLIIIFLL</sequence>
<dbReference type="Pfam" id="PF05208">
    <property type="entry name" value="ALG3"/>
    <property type="match status" value="1"/>
</dbReference>
<comment type="function">
    <text evidence="11 14">Dol-P-Man:Man(5)GlcNAc(2)-PP-Dol alpha-1,3-mannosyltransferase that operates in the biosynthetic pathway of dolichol-linked oligosaccharides, the glycan precursors employed in protein asparagine (N)-glycosylation. The assembly of dolichol-linked oligosaccharides begins on the cytosolic side of the endoplasmic reticulum membrane and finishes in its lumen. The sequential addition of sugars to dolichol pyrophosphate produces dolichol-linked oligosaccharides containing fourteen sugars, including two GlcNAcs, nine mannoses and three glucoses. Once assembled, the oligosaccharide is transferred from the lipid to nascent proteins by oligosaccharyltransferases. In the lumen of the endoplasmic reticulum, adds the first dolichyl beta-D-mannosyl phosphate derived mannose in an alpha-1,3 linkage to Man(5)GlcNAc(2)-PP-dolichol to produce Man(6)GlcNAc(2)-PP-dolichol.</text>
</comment>
<dbReference type="AlphaFoldDB" id="A0A1X2HTD8"/>
<reference evidence="15 16" key="1">
    <citation type="submission" date="2016-07" db="EMBL/GenBank/DDBJ databases">
        <title>Pervasive Adenine N6-methylation of Active Genes in Fungi.</title>
        <authorList>
            <consortium name="DOE Joint Genome Institute"/>
            <person name="Mondo S.J."/>
            <person name="Dannebaum R.O."/>
            <person name="Kuo R.C."/>
            <person name="Labutti K."/>
            <person name="Haridas S."/>
            <person name="Kuo A."/>
            <person name="Salamov A."/>
            <person name="Ahrendt S.R."/>
            <person name="Lipzen A."/>
            <person name="Sullivan W."/>
            <person name="Andreopoulos W.B."/>
            <person name="Clum A."/>
            <person name="Lindquist E."/>
            <person name="Daum C."/>
            <person name="Ramamoorthy G.K."/>
            <person name="Gryganskyi A."/>
            <person name="Culley D."/>
            <person name="Magnuson J.K."/>
            <person name="James T.Y."/>
            <person name="O'Malley M.A."/>
            <person name="Stajich J.E."/>
            <person name="Spatafora J.W."/>
            <person name="Visel A."/>
            <person name="Grigoriev I.V."/>
        </authorList>
    </citation>
    <scope>NUCLEOTIDE SEQUENCE [LARGE SCALE GENOMIC DNA]</scope>
    <source>
        <strain evidence="15 16">NRRL 2496</strain>
    </source>
</reference>
<evidence type="ECO:0000256" key="4">
    <source>
        <dbReference type="ARBA" id="ARBA00015561"/>
    </source>
</evidence>
<dbReference type="OMA" id="KERTYCH"/>
<dbReference type="PANTHER" id="PTHR12646">
    <property type="entry name" value="NOT56 - RELATED"/>
    <property type="match status" value="1"/>
</dbReference>
<evidence type="ECO:0000256" key="11">
    <source>
        <dbReference type="ARBA" id="ARBA00044743"/>
    </source>
</evidence>
<feature type="transmembrane region" description="Helical" evidence="14">
    <location>
        <begin position="154"/>
        <end position="175"/>
    </location>
</feature>
<dbReference type="InterPro" id="IPR007873">
    <property type="entry name" value="Glycosyltransferase_ALG3"/>
</dbReference>
<evidence type="ECO:0000256" key="14">
    <source>
        <dbReference type="RuleBase" id="RU364047"/>
    </source>
</evidence>
<gene>
    <name evidence="15" type="ORF">BCR43DRAFT_429904</name>
</gene>
<keyword evidence="5 14" id="KW-0328">Glycosyltransferase</keyword>
<dbReference type="PANTHER" id="PTHR12646:SF0">
    <property type="entry name" value="DOL-P-MAN:MAN(5)GLCNAC(2)-PP-DOL ALPHA-1,3-MANNOSYLTRANSFERASE"/>
    <property type="match status" value="1"/>
</dbReference>
<keyword evidence="10 14" id="KW-0472">Membrane</keyword>
<feature type="transmembrane region" description="Helical" evidence="14">
    <location>
        <begin position="21"/>
        <end position="40"/>
    </location>
</feature>
<comment type="catalytic activity">
    <reaction evidence="12 14">
        <text>an alpha-D-Man-(1-&gt;2)-alpha-D-Man-(1-&gt;2)-alpha-D-Man-(1-&gt;3)-[alpha-D-Man-(1-&gt;6)]-beta-D-Man-(1-&gt;4)-beta-D-GlcNAc-(1-&gt;4)-alpha-D-GlcNAc-diphospho-di-trans,poly-cis-dolichol + a di-trans,poly-cis-dolichyl beta-D-mannosyl phosphate = an alpha-D-Man-(1-&gt;2)-alpha-D-Man-(1-&gt;2)-alpha-D-Man-(1-&gt;3)-[alpha-D-Man-(1-&gt;3)-alpha-D-Man-(1-&gt;6)]-beta-D-Man-(1-&gt;4)-beta-D-GlcNAc-(1-&gt;4)-alpha-D-GlcNAc-diphospho-di-trans,poly-cis-dolichol + a di-trans,poly-cis-dolichyl phosphate + H(+)</text>
        <dbReference type="Rhea" id="RHEA:29527"/>
        <dbReference type="Rhea" id="RHEA-COMP:19498"/>
        <dbReference type="Rhea" id="RHEA-COMP:19501"/>
        <dbReference type="Rhea" id="RHEA-COMP:19516"/>
        <dbReference type="Rhea" id="RHEA-COMP:19517"/>
        <dbReference type="ChEBI" id="CHEBI:15378"/>
        <dbReference type="ChEBI" id="CHEBI:57683"/>
        <dbReference type="ChEBI" id="CHEBI:58211"/>
        <dbReference type="ChEBI" id="CHEBI:132515"/>
        <dbReference type="ChEBI" id="CHEBI:132516"/>
        <dbReference type="EC" id="2.4.1.258"/>
    </reaction>
    <physiologicalReaction direction="left-to-right" evidence="12 14">
        <dbReference type="Rhea" id="RHEA:29528"/>
    </physiologicalReaction>
</comment>
<keyword evidence="16" id="KW-1185">Reference proteome</keyword>
<evidence type="ECO:0000313" key="16">
    <source>
        <dbReference type="Proteomes" id="UP000242180"/>
    </source>
</evidence>
<dbReference type="EC" id="2.4.1.258" evidence="3 14"/>
<feature type="transmembrane region" description="Helical" evidence="14">
    <location>
        <begin position="122"/>
        <end position="147"/>
    </location>
</feature>
<name>A0A1X2HTD8_SYNRA</name>
<feature type="transmembrane region" description="Helical" evidence="14">
    <location>
        <begin position="52"/>
        <end position="72"/>
    </location>
</feature>
<evidence type="ECO:0000256" key="5">
    <source>
        <dbReference type="ARBA" id="ARBA00022676"/>
    </source>
</evidence>
<dbReference type="FunCoup" id="A0A1X2HTD8">
    <property type="interactions" value="524"/>
</dbReference>
<evidence type="ECO:0000256" key="6">
    <source>
        <dbReference type="ARBA" id="ARBA00022679"/>
    </source>
</evidence>
<dbReference type="EMBL" id="MCGN01000001">
    <property type="protein sequence ID" value="ORZ02836.1"/>
    <property type="molecule type" value="Genomic_DNA"/>
</dbReference>
<dbReference type="UniPathway" id="UPA00378"/>
<comment type="caution">
    <text evidence="15">The sequence shown here is derived from an EMBL/GenBank/DDBJ whole genome shotgun (WGS) entry which is preliminary data.</text>
</comment>
<protein>
    <recommendedName>
        <fullName evidence="4 14">Dol-P-Man:Man(5)GlcNAc(2)-PP-Dol alpha-1,3-mannosyltransferase</fullName>
        <ecNumber evidence="3 14">2.4.1.258</ecNumber>
    </recommendedName>
    <alternativeName>
        <fullName evidence="14">Dol-P-Man-dependent alpha(1-3)-mannosyltransferase</fullName>
    </alternativeName>
</protein>
<evidence type="ECO:0000256" key="7">
    <source>
        <dbReference type="ARBA" id="ARBA00022692"/>
    </source>
</evidence>
<evidence type="ECO:0000256" key="3">
    <source>
        <dbReference type="ARBA" id="ARBA00011964"/>
    </source>
</evidence>
<proteinExistence type="inferred from homology"/>
<dbReference type="InParanoid" id="A0A1X2HTD8"/>
<organism evidence="15 16">
    <name type="scientific">Syncephalastrum racemosum</name>
    <name type="common">Filamentous fungus</name>
    <dbReference type="NCBI Taxonomy" id="13706"/>
    <lineage>
        <taxon>Eukaryota</taxon>
        <taxon>Fungi</taxon>
        <taxon>Fungi incertae sedis</taxon>
        <taxon>Mucoromycota</taxon>
        <taxon>Mucoromycotina</taxon>
        <taxon>Mucoromycetes</taxon>
        <taxon>Mucorales</taxon>
        <taxon>Syncephalastraceae</taxon>
        <taxon>Syncephalastrum</taxon>
    </lineage>
</organism>
<evidence type="ECO:0000256" key="1">
    <source>
        <dbReference type="ARBA" id="ARBA00004477"/>
    </source>
</evidence>
<keyword evidence="6 14" id="KW-0808">Transferase</keyword>
<dbReference type="GO" id="GO:0006488">
    <property type="term" value="P:dolichol-linked oligosaccharide biosynthetic process"/>
    <property type="evidence" value="ECO:0007669"/>
    <property type="project" value="EnsemblFungi"/>
</dbReference>
<evidence type="ECO:0000313" key="15">
    <source>
        <dbReference type="EMBL" id="ORZ02836.1"/>
    </source>
</evidence>
<keyword evidence="9 14" id="KW-1133">Transmembrane helix</keyword>
<evidence type="ECO:0000256" key="10">
    <source>
        <dbReference type="ARBA" id="ARBA00023136"/>
    </source>
</evidence>
<dbReference type="GO" id="GO:0052925">
    <property type="term" value="F:dol-P-Man:Man(5)GlcNAc(2)-PP-Dol alpha-1,3-mannosyltransferase activity"/>
    <property type="evidence" value="ECO:0007669"/>
    <property type="project" value="UniProtKB-EC"/>
</dbReference>
<dbReference type="OrthoDB" id="20028at2759"/>
<evidence type="ECO:0000256" key="9">
    <source>
        <dbReference type="ARBA" id="ARBA00022989"/>
    </source>
</evidence>
<dbReference type="GO" id="GO:0005789">
    <property type="term" value="C:endoplasmic reticulum membrane"/>
    <property type="evidence" value="ECO:0007669"/>
    <property type="project" value="UniProtKB-SubCell"/>
</dbReference>
<feature type="transmembrane region" description="Helical" evidence="14">
    <location>
        <begin position="214"/>
        <end position="235"/>
    </location>
</feature>
<dbReference type="STRING" id="13706.A0A1X2HTD8"/>
<feature type="transmembrane region" description="Helical" evidence="14">
    <location>
        <begin position="93"/>
        <end position="116"/>
    </location>
</feature>
<accession>A0A1X2HTD8</accession>
<evidence type="ECO:0000256" key="2">
    <source>
        <dbReference type="ARBA" id="ARBA00004922"/>
    </source>
</evidence>
<dbReference type="GO" id="GO:0018279">
    <property type="term" value="P:protein N-linked glycosylation via asparagine"/>
    <property type="evidence" value="ECO:0007669"/>
    <property type="project" value="EnsemblFungi"/>
</dbReference>
<evidence type="ECO:0000256" key="12">
    <source>
        <dbReference type="ARBA" id="ARBA00049506"/>
    </source>
</evidence>